<protein>
    <submittedName>
        <fullName evidence="2">Uncharacterized protein</fullName>
    </submittedName>
</protein>
<feature type="region of interest" description="Disordered" evidence="1">
    <location>
        <begin position="1"/>
        <end position="21"/>
    </location>
</feature>
<dbReference type="AlphaFoldDB" id="A0A7S2DE40"/>
<gene>
    <name evidence="2" type="ORF">CBRE1094_LOCUS16447</name>
</gene>
<feature type="region of interest" description="Disordered" evidence="1">
    <location>
        <begin position="71"/>
        <end position="111"/>
    </location>
</feature>
<feature type="compositionally biased region" description="Pro residues" evidence="1">
    <location>
        <begin position="81"/>
        <end position="90"/>
    </location>
</feature>
<reference evidence="2" key="1">
    <citation type="submission" date="2021-01" db="EMBL/GenBank/DDBJ databases">
        <authorList>
            <person name="Corre E."/>
            <person name="Pelletier E."/>
            <person name="Niang G."/>
            <person name="Scheremetjew M."/>
            <person name="Finn R."/>
            <person name="Kale V."/>
            <person name="Holt S."/>
            <person name="Cochrane G."/>
            <person name="Meng A."/>
            <person name="Brown T."/>
            <person name="Cohen L."/>
        </authorList>
    </citation>
    <scope>NUCLEOTIDE SEQUENCE</scope>
    <source>
        <strain evidence="2">UTEX LB 985</strain>
    </source>
</reference>
<accession>A0A7S2DE40</accession>
<dbReference type="EMBL" id="HBGU01030125">
    <property type="protein sequence ID" value="CAD9452036.1"/>
    <property type="molecule type" value="Transcribed_RNA"/>
</dbReference>
<organism evidence="2">
    <name type="scientific">Haptolina brevifila</name>
    <dbReference type="NCBI Taxonomy" id="156173"/>
    <lineage>
        <taxon>Eukaryota</taxon>
        <taxon>Haptista</taxon>
        <taxon>Haptophyta</taxon>
        <taxon>Prymnesiophyceae</taxon>
        <taxon>Prymnesiales</taxon>
        <taxon>Prymnesiaceae</taxon>
        <taxon>Haptolina</taxon>
    </lineage>
</organism>
<evidence type="ECO:0000256" key="1">
    <source>
        <dbReference type="SAM" id="MobiDB-lite"/>
    </source>
</evidence>
<name>A0A7S2DE40_9EUKA</name>
<sequence length="151" mass="15819">MSTDLASLLAPGSTQPGAFYGNPNLNTTLRCEPQRGGPAGPAAPSSEWKLTNEMMNQPWGSVLRQLDPGAANAAKSYQRPSAPPMIPPLSPRLATPHRSTPMVPSMGSGKAYTHSMTGARLAHPPGVNSQFSGLGGAQLRPDLLYARPFAS</sequence>
<proteinExistence type="predicted"/>
<evidence type="ECO:0000313" key="2">
    <source>
        <dbReference type="EMBL" id="CAD9452036.1"/>
    </source>
</evidence>